<dbReference type="InterPro" id="IPR015422">
    <property type="entry name" value="PyrdxlP-dep_Trfase_small"/>
</dbReference>
<dbReference type="PANTHER" id="PTHR43586:SF4">
    <property type="entry name" value="ISOPENICILLIN N EPIMERASE"/>
    <property type="match status" value="1"/>
</dbReference>
<evidence type="ECO:0000313" key="6">
    <source>
        <dbReference type="EMBL" id="MDA3969311.1"/>
    </source>
</evidence>
<keyword evidence="7" id="KW-1185">Reference proteome</keyword>
<dbReference type="InterPro" id="IPR015421">
    <property type="entry name" value="PyrdxlP-dep_Trfase_major"/>
</dbReference>
<dbReference type="SUPFAM" id="SSF53383">
    <property type="entry name" value="PLP-dependent transferases"/>
    <property type="match status" value="1"/>
</dbReference>
<dbReference type="PROSITE" id="PS00595">
    <property type="entry name" value="AA_TRANSFER_CLASS_5"/>
    <property type="match status" value="1"/>
</dbReference>
<accession>A0ABT4VGY4</accession>
<sequence>MDKKLVYFDNASTSFPKAPILQESFYNFLDNAGVNASRGVYSLALESGRILHRCRLLLSQLVSTEPKRILFHLNATHAINVALQGFLKRGDIVVTTQMEHNAIKRTLNALKEKIGIEIREITTDEFGNISLQSAKELCKGARMLACVHVNNVNGATIPLEELSQIAKDENLCFLLDASQSVGVLPVDNILKKVDLIAFSGHKGLLSTMGVGVLGLSKEFDEDLLEPLIFGGTGSLSEEEYQPRFLPDKFESGTINMHGITNLKDSLEWIYSYGIYNIYNHKANLKEYLYEKLQTINNINIYSTQGTSGANLSFIIKNKSISDVEFLLSDTYNICTRIGLHCSPATHKCLDTLKYGGTIRVSIGAFNTKDEIDYLIYAIKEIEAK</sequence>
<dbReference type="PANTHER" id="PTHR43586">
    <property type="entry name" value="CYSTEINE DESULFURASE"/>
    <property type="match status" value="1"/>
</dbReference>
<comment type="similarity">
    <text evidence="3">Belongs to the class-V pyridoxal-phosphate-dependent aminotransferase family.</text>
</comment>
<organism evidence="6 7">
    <name type="scientific">Helicobacter ibis</name>
    <dbReference type="NCBI Taxonomy" id="2962633"/>
    <lineage>
        <taxon>Bacteria</taxon>
        <taxon>Pseudomonadati</taxon>
        <taxon>Campylobacterota</taxon>
        <taxon>Epsilonproteobacteria</taxon>
        <taxon>Campylobacterales</taxon>
        <taxon>Helicobacteraceae</taxon>
        <taxon>Helicobacter</taxon>
    </lineage>
</organism>
<dbReference type="EMBL" id="JAQHXR010000003">
    <property type="protein sequence ID" value="MDA3969311.1"/>
    <property type="molecule type" value="Genomic_DNA"/>
</dbReference>
<evidence type="ECO:0000256" key="1">
    <source>
        <dbReference type="ARBA" id="ARBA00001933"/>
    </source>
</evidence>
<dbReference type="InterPro" id="IPR000192">
    <property type="entry name" value="Aminotrans_V_dom"/>
</dbReference>
<dbReference type="Pfam" id="PF00266">
    <property type="entry name" value="Aminotran_5"/>
    <property type="match status" value="1"/>
</dbReference>
<evidence type="ECO:0000256" key="2">
    <source>
        <dbReference type="ARBA" id="ARBA00022898"/>
    </source>
</evidence>
<protein>
    <submittedName>
        <fullName evidence="6">Aminotransferase class V-fold PLP-dependent enzyme</fullName>
    </submittedName>
</protein>
<reference evidence="6 7" key="1">
    <citation type="submission" date="2023-01" db="EMBL/GenBank/DDBJ databases">
        <title>Description of Helicobacter ibis sp. nov. isolated from faecal droppings of black-faced ibis (Theristicus melanopis).</title>
        <authorList>
            <person name="Lopez-Cantillo M."/>
            <person name="Vidal-Veuthey B."/>
            <person name="Mella A."/>
            <person name="De La Haba R."/>
            <person name="Collado L."/>
        </authorList>
    </citation>
    <scope>NUCLEOTIDE SEQUENCE [LARGE SCALE GENOMIC DNA]</scope>
    <source>
        <strain evidence="6 7">A82</strain>
    </source>
</reference>
<evidence type="ECO:0000259" key="5">
    <source>
        <dbReference type="Pfam" id="PF00266"/>
    </source>
</evidence>
<comment type="cofactor">
    <cofactor evidence="1 4">
        <name>pyridoxal 5'-phosphate</name>
        <dbReference type="ChEBI" id="CHEBI:597326"/>
    </cofactor>
</comment>
<evidence type="ECO:0000256" key="4">
    <source>
        <dbReference type="RuleBase" id="RU004504"/>
    </source>
</evidence>
<comment type="caution">
    <text evidence="6">The sequence shown here is derived from an EMBL/GenBank/DDBJ whole genome shotgun (WGS) entry which is preliminary data.</text>
</comment>
<gene>
    <name evidence="6" type="ORF">PF021_06420</name>
</gene>
<keyword evidence="6" id="KW-0032">Aminotransferase</keyword>
<feature type="domain" description="Aminotransferase class V" evidence="5">
    <location>
        <begin position="6"/>
        <end position="374"/>
    </location>
</feature>
<proteinExistence type="inferred from homology"/>
<dbReference type="GO" id="GO:0008483">
    <property type="term" value="F:transaminase activity"/>
    <property type="evidence" value="ECO:0007669"/>
    <property type="project" value="UniProtKB-KW"/>
</dbReference>
<dbReference type="InterPro" id="IPR020578">
    <property type="entry name" value="Aminotrans_V_PyrdxlP_BS"/>
</dbReference>
<keyword evidence="2" id="KW-0663">Pyridoxal phosphate</keyword>
<dbReference type="Gene3D" id="3.90.1150.10">
    <property type="entry name" value="Aspartate Aminotransferase, domain 1"/>
    <property type="match status" value="1"/>
</dbReference>
<dbReference type="InterPro" id="IPR015424">
    <property type="entry name" value="PyrdxlP-dep_Trfase"/>
</dbReference>
<dbReference type="RefSeq" id="WP_271021650.1">
    <property type="nucleotide sequence ID" value="NZ_JAQHXR010000003.1"/>
</dbReference>
<dbReference type="Proteomes" id="UP001210261">
    <property type="component" value="Unassembled WGS sequence"/>
</dbReference>
<evidence type="ECO:0000313" key="7">
    <source>
        <dbReference type="Proteomes" id="UP001210261"/>
    </source>
</evidence>
<keyword evidence="6" id="KW-0808">Transferase</keyword>
<dbReference type="Gene3D" id="3.40.640.10">
    <property type="entry name" value="Type I PLP-dependent aspartate aminotransferase-like (Major domain)"/>
    <property type="match status" value="1"/>
</dbReference>
<name>A0ABT4VGY4_9HELI</name>
<evidence type="ECO:0000256" key="3">
    <source>
        <dbReference type="RuleBase" id="RU004075"/>
    </source>
</evidence>